<keyword evidence="2" id="KW-1185">Reference proteome</keyword>
<dbReference type="EMBL" id="CP050804">
    <property type="protein sequence ID" value="QJC21133.1"/>
    <property type="molecule type" value="Genomic_DNA"/>
</dbReference>
<proteinExistence type="predicted"/>
<protein>
    <recommendedName>
        <fullName evidence="3">Beta-lactamase</fullName>
    </recommendedName>
</protein>
<gene>
    <name evidence="1" type="ORF">HC352_00435</name>
</gene>
<dbReference type="AlphaFoldDB" id="A0A6H2EJI8"/>
<evidence type="ECO:0008006" key="3">
    <source>
        <dbReference type="Google" id="ProtNLM"/>
    </source>
</evidence>
<dbReference type="RefSeq" id="WP_168917075.1">
    <property type="nucleotide sequence ID" value="NZ_CP050804.1"/>
</dbReference>
<dbReference type="InterPro" id="IPR012338">
    <property type="entry name" value="Beta-lactam/transpept-like"/>
</dbReference>
<organism evidence="1 2">
    <name type="scientific">Arcanobacterium buesumense</name>
    <dbReference type="NCBI Taxonomy" id="2722751"/>
    <lineage>
        <taxon>Bacteria</taxon>
        <taxon>Bacillati</taxon>
        <taxon>Actinomycetota</taxon>
        <taxon>Actinomycetes</taxon>
        <taxon>Actinomycetales</taxon>
        <taxon>Actinomycetaceae</taxon>
        <taxon>Arcanobacterium</taxon>
    </lineage>
</organism>
<evidence type="ECO:0000313" key="1">
    <source>
        <dbReference type="EMBL" id="QJC21133.1"/>
    </source>
</evidence>
<dbReference type="KEGG" id="arca:HC352_00435"/>
<sequence length="142" mass="15604">MFPENISLSEPTLAELNAVLSNIEEKELSVGFVMIDIASGYGISYQPDAEFYGASTIKGPYVVAVNKFLPDEVNESDTALMHNAIDISDNDSYTGLRDRYGDDVFAIFADNVNVISSRHTTRLFTKHLIKSIEPTQNPVGLA</sequence>
<evidence type="ECO:0000313" key="2">
    <source>
        <dbReference type="Proteomes" id="UP000502298"/>
    </source>
</evidence>
<reference evidence="1 2" key="1">
    <citation type="submission" date="2020-03" db="EMBL/GenBank/DDBJ databases">
        <title>Complete genome of Arcanobacterium buesumensis sp. nov. strain 2701.</title>
        <authorList>
            <person name="Borowiak M."/>
            <person name="Alssahen M."/>
            <person name="Laemmler C."/>
            <person name="Malorny B."/>
            <person name="Hassan A."/>
            <person name="Prenger-Berninghoff E."/>
            <person name="Ploetz M."/>
            <person name="Abdulmawjood A."/>
        </authorList>
    </citation>
    <scope>NUCLEOTIDE SEQUENCE [LARGE SCALE GENOMIC DNA]</scope>
    <source>
        <strain evidence="1 2">2701</strain>
    </source>
</reference>
<accession>A0A6H2EJI8</accession>
<name>A0A6H2EJI8_9ACTO</name>
<dbReference type="SUPFAM" id="SSF56601">
    <property type="entry name" value="beta-lactamase/transpeptidase-like"/>
    <property type="match status" value="1"/>
</dbReference>
<dbReference type="Gene3D" id="3.40.710.10">
    <property type="entry name" value="DD-peptidase/beta-lactamase superfamily"/>
    <property type="match status" value="1"/>
</dbReference>
<dbReference type="Proteomes" id="UP000502298">
    <property type="component" value="Chromosome"/>
</dbReference>